<dbReference type="GO" id="GO:0004252">
    <property type="term" value="F:serine-type endopeptidase activity"/>
    <property type="evidence" value="ECO:0007669"/>
    <property type="project" value="UniProtKB-UniRule"/>
</dbReference>
<organism evidence="14 15">
    <name type="scientific">Candidatus Thermofonsia Clade 3 bacterium</name>
    <dbReference type="NCBI Taxonomy" id="2364212"/>
    <lineage>
        <taxon>Bacteria</taxon>
        <taxon>Bacillati</taxon>
        <taxon>Chloroflexota</taxon>
        <taxon>Candidatus Thermofontia</taxon>
        <taxon>Candidatus Thermofonsia Clade 3</taxon>
    </lineage>
</organism>
<keyword evidence="6" id="KW-0732">Signal</keyword>
<evidence type="ECO:0000256" key="11">
    <source>
        <dbReference type="RuleBase" id="RU003355"/>
    </source>
</evidence>
<keyword evidence="3" id="KW-0134">Cell wall</keyword>
<evidence type="ECO:0000256" key="4">
    <source>
        <dbReference type="ARBA" id="ARBA00022525"/>
    </source>
</evidence>
<comment type="caution">
    <text evidence="14">The sequence shown here is derived from an EMBL/GenBank/DDBJ whole genome shotgun (WGS) entry which is preliminary data.</text>
</comment>
<dbReference type="InterPro" id="IPR046450">
    <property type="entry name" value="PA_dom_sf"/>
</dbReference>
<dbReference type="InterPro" id="IPR015500">
    <property type="entry name" value="Peptidase_S8_subtilisin-rel"/>
</dbReference>
<sequence length="1543" mass="159123">MIAQTIGQPERSRPPAQRTAASVEADAQSLTLPDAGAPAERGPISASGQPARPSTGEFVVQLAAPPLAVYAVTPLGPRGLKPNADERANYARQLRSAQLAFMREASKLGAVELARLSRALNAVVVKIDPAQARELAKLPGVKSVRPVRNYELDLSETVPYIGAGFVHNTLNVTGTGVTIAVLDSGIDYTHANLGGPGTAAAYTNAWGTSITDTRNTTVTAQTGFPTDKVIGGYDFVGELWPTYATALAPDPNPIDYGGHGTHVADIIAGQNISDTHRGVAPGAKLYAVKVCSAVASSCNGIALLQGMDFALDPDGNPSTDDAVDIINMSLGASYGQKEDDLSEAAANATRAGVVVVASAGNSADRPYIVGSPSSTPEVIAVAQTQVPSARTFPLVINSPITIAGSYSNTATVSWAPIVNGFTGDVAYVGRGCPAGSWGPADPYLDNPAGKVALIDRGLCAVSLKVDRAVISGAIGVLIANSVSGDPPTFSFGGGSNMTETLIIRKNEGDLMKSQLPTTTVNVTVSPLISIPLVGSMVASSSRGPNYSFSGIKPDIGAPGASVSAVAGSGTGTEAFGGTSGAAPMVAGAAALLLSAEPGLTPAEVKARLMNNAEREVYINPVSQPGLLAEITRIGGGEVRADRALSSTTALWAANPQILSSERYTDGVSLSLGYHRLLTGTYTFSRTVLVRNYSSVDREYVITPTFRYLSDTLSGAITPSVQPTISVSANSSATFDITWTVNAGALPIWNFPPSGLGDGALLRNVEFDGYVLVGDVTDTVSLPWHILPHRAAGVVTPTITSAIVTTTADIVATLANPQGARSGRVNPFILTDINPKDYPDSALPGRGDNQAVIDLRYIGVRAVSIGSGQFGVQFAINTWQPRAHPNYPAEFDIYIDADLDGEDDYVIFNAEQNGFGATGLNLTYVGPLPSGPFQGFFYTDADFNSGNVIMTIPASAIGLNAANPSAWTPFDFYVLAFDNYFTGDLTDFSTSVMRVNPAFPRATSTGLAPNPVPIGSSSTLTITPLPFNDLDSPSQLGILLLYRDAQWGREADVITLGLPSIIITKTVGTTPGVCATTSAITVTYGTTVYYCYTVQNTGNITLTDHYLTDDVLGTILASFTYTLTPGASINTVAAGLTISQVATQTVVNTAEWTAYADADPGTDYPAFSASLARVNVFSPSILITKTVGTTPGVCATTSAITVTYGTPVYYCYSIQNTGDLTFTHHTLTDTVLGVILNSFTYTLTPGASINTVAAGLTISQVATQTVTNLAFWTASSVFTATANAPATVNVLPTPVQLTLSVSPTTLPADGSASAQVVARVFDQYGAPFSGLGVTLLASAGTLGSNSGTTDASGGVTTTLTAPLTAGNGTVFALAGPLSTSRLVTFTQNVTTTGLNLSAFVHSSNVVSANGLITYTFTVSNAGPGNATGILLVLPIPANSAYVGGSAIGGTPLATPFSALSPSSAPRFGPVAVDAAEANTIVWNGNLTAGTSHTVQYTVKPTIISGVITATASLFLGDEAVNPGGYALTTEVVPVGLVYLPIVRR</sequence>
<keyword evidence="7 10" id="KW-0378">Hydrolase</keyword>
<evidence type="ECO:0000256" key="8">
    <source>
        <dbReference type="ARBA" id="ARBA00022825"/>
    </source>
</evidence>
<evidence type="ECO:0000259" key="13">
    <source>
        <dbReference type="PROSITE" id="PS51127"/>
    </source>
</evidence>
<dbReference type="PANTHER" id="PTHR43806">
    <property type="entry name" value="PEPTIDASE S8"/>
    <property type="match status" value="1"/>
</dbReference>
<dbReference type="Gene3D" id="2.60.40.10">
    <property type="entry name" value="Immunoglobulins"/>
    <property type="match status" value="1"/>
</dbReference>
<dbReference type="InterPro" id="IPR036852">
    <property type="entry name" value="Peptidase_S8/S53_dom_sf"/>
</dbReference>
<evidence type="ECO:0000256" key="7">
    <source>
        <dbReference type="ARBA" id="ARBA00022801"/>
    </source>
</evidence>
<dbReference type="InterPro" id="IPR034213">
    <property type="entry name" value="S8_Vpr-like"/>
</dbReference>
<feature type="region of interest" description="Disordered" evidence="12">
    <location>
        <begin position="1"/>
        <end position="53"/>
    </location>
</feature>
<evidence type="ECO:0000256" key="3">
    <source>
        <dbReference type="ARBA" id="ARBA00022512"/>
    </source>
</evidence>
<evidence type="ECO:0000256" key="10">
    <source>
        <dbReference type="PROSITE-ProRule" id="PRU01240"/>
    </source>
</evidence>
<protein>
    <recommendedName>
        <fullName evidence="13">Big-1 domain-containing protein</fullName>
    </recommendedName>
</protein>
<evidence type="ECO:0000313" key="14">
    <source>
        <dbReference type="EMBL" id="PJF49006.1"/>
    </source>
</evidence>
<comment type="similarity">
    <text evidence="2 10 11">Belongs to the peptidase S8 family.</text>
</comment>
<dbReference type="InterPro" id="IPR023828">
    <property type="entry name" value="Peptidase_S8_Ser-AS"/>
</dbReference>
<dbReference type="EMBL" id="PGTN01000002">
    <property type="protein sequence ID" value="PJF49006.1"/>
    <property type="molecule type" value="Genomic_DNA"/>
</dbReference>
<dbReference type="Gene3D" id="3.40.50.200">
    <property type="entry name" value="Peptidase S8/S53 domain"/>
    <property type="match status" value="1"/>
</dbReference>
<proteinExistence type="inferred from homology"/>
<dbReference type="PANTHER" id="PTHR43806:SF11">
    <property type="entry name" value="CEREVISIN-RELATED"/>
    <property type="match status" value="1"/>
</dbReference>
<dbReference type="Pfam" id="PF24346">
    <property type="entry name" value="DUF7507"/>
    <property type="match status" value="1"/>
</dbReference>
<dbReference type="InterPro" id="IPR000209">
    <property type="entry name" value="Peptidase_S8/S53_dom"/>
</dbReference>
<dbReference type="Gene3D" id="3.50.30.30">
    <property type="match status" value="1"/>
</dbReference>
<dbReference type="InterPro" id="IPR047589">
    <property type="entry name" value="DUF11_rpt"/>
</dbReference>
<dbReference type="Pfam" id="PF02225">
    <property type="entry name" value="PA"/>
    <property type="match status" value="1"/>
</dbReference>
<dbReference type="SUPFAM" id="SSF52743">
    <property type="entry name" value="Subtilisin-like"/>
    <property type="match status" value="1"/>
</dbReference>
<feature type="active site" description="Charge relay system" evidence="9 10">
    <location>
        <position position="579"/>
    </location>
</feature>
<name>A0A2M8QGS9_9CHLR</name>
<dbReference type="Pfam" id="PF00082">
    <property type="entry name" value="Peptidase_S8"/>
    <property type="match status" value="1"/>
</dbReference>
<evidence type="ECO:0000256" key="2">
    <source>
        <dbReference type="ARBA" id="ARBA00011073"/>
    </source>
</evidence>
<dbReference type="PROSITE" id="PS51127">
    <property type="entry name" value="BIG1"/>
    <property type="match status" value="1"/>
</dbReference>
<evidence type="ECO:0000256" key="9">
    <source>
        <dbReference type="PIRSR" id="PIRSR615500-1"/>
    </source>
</evidence>
<dbReference type="Proteomes" id="UP000230790">
    <property type="component" value="Unassembled WGS sequence"/>
</dbReference>
<dbReference type="InterPro" id="IPR003137">
    <property type="entry name" value="PA_domain"/>
</dbReference>
<keyword evidence="4" id="KW-0964">Secreted</keyword>
<evidence type="ECO:0000256" key="5">
    <source>
        <dbReference type="ARBA" id="ARBA00022670"/>
    </source>
</evidence>
<dbReference type="InterPro" id="IPR003344">
    <property type="entry name" value="Big_1_dom"/>
</dbReference>
<dbReference type="InterPro" id="IPR008964">
    <property type="entry name" value="Invasin/intimin_cell_adhesion"/>
</dbReference>
<dbReference type="SUPFAM" id="SSF52025">
    <property type="entry name" value="PA domain"/>
    <property type="match status" value="1"/>
</dbReference>
<evidence type="ECO:0000256" key="6">
    <source>
        <dbReference type="ARBA" id="ARBA00022729"/>
    </source>
</evidence>
<dbReference type="PROSITE" id="PS00136">
    <property type="entry name" value="SUBTILASE_ASP"/>
    <property type="match status" value="1"/>
</dbReference>
<dbReference type="InterPro" id="IPR023827">
    <property type="entry name" value="Peptidase_S8_Asp-AS"/>
</dbReference>
<evidence type="ECO:0000256" key="12">
    <source>
        <dbReference type="SAM" id="MobiDB-lite"/>
    </source>
</evidence>
<dbReference type="CDD" id="cd07474">
    <property type="entry name" value="Peptidases_S8_subtilisin_Vpr-like"/>
    <property type="match status" value="1"/>
</dbReference>
<dbReference type="GO" id="GO:0006508">
    <property type="term" value="P:proteolysis"/>
    <property type="evidence" value="ECO:0007669"/>
    <property type="project" value="UniProtKB-KW"/>
</dbReference>
<accession>A0A2M8QGS9</accession>
<keyword evidence="8 10" id="KW-0720">Serine protease</keyword>
<feature type="domain" description="Big-1" evidence="13">
    <location>
        <begin position="1295"/>
        <end position="1385"/>
    </location>
</feature>
<keyword evidence="5 10" id="KW-0645">Protease</keyword>
<dbReference type="PROSITE" id="PS51892">
    <property type="entry name" value="SUBTILASE"/>
    <property type="match status" value="1"/>
</dbReference>
<gene>
    <name evidence="14" type="ORF">CUN48_00655</name>
</gene>
<dbReference type="InterPro" id="IPR013783">
    <property type="entry name" value="Ig-like_fold"/>
</dbReference>
<comment type="similarity">
    <text evidence="1">Belongs to the intimin/invasin family.</text>
</comment>
<dbReference type="InterPro" id="IPR055354">
    <property type="entry name" value="DUF7507"/>
</dbReference>
<feature type="active site" description="Charge relay system" evidence="9 10">
    <location>
        <position position="259"/>
    </location>
</feature>
<reference evidence="14 15" key="1">
    <citation type="submission" date="2017-11" db="EMBL/GenBank/DDBJ databases">
        <title>Evolution of Phototrophy in the Chloroflexi Phylum Driven by Horizontal Gene Transfer.</title>
        <authorList>
            <person name="Ward L.M."/>
            <person name="Hemp J."/>
            <person name="Shih P.M."/>
            <person name="Mcglynn S.E."/>
            <person name="Fischer W."/>
        </authorList>
    </citation>
    <scope>NUCLEOTIDE SEQUENCE [LARGE SCALE GENOMIC DNA]</scope>
    <source>
        <strain evidence="14">JP3_7</strain>
    </source>
</reference>
<feature type="active site" description="Charge relay system" evidence="9 10">
    <location>
        <position position="183"/>
    </location>
</feature>
<evidence type="ECO:0000313" key="15">
    <source>
        <dbReference type="Proteomes" id="UP000230790"/>
    </source>
</evidence>
<dbReference type="Pfam" id="PF02369">
    <property type="entry name" value="Big_1"/>
    <property type="match status" value="1"/>
</dbReference>
<dbReference type="InterPro" id="IPR050131">
    <property type="entry name" value="Peptidase_S8_subtilisin-like"/>
</dbReference>
<evidence type="ECO:0000256" key="1">
    <source>
        <dbReference type="ARBA" id="ARBA00010116"/>
    </source>
</evidence>
<dbReference type="SMART" id="SM00634">
    <property type="entry name" value="BID_1"/>
    <property type="match status" value="1"/>
</dbReference>
<dbReference type="SUPFAM" id="SSF49373">
    <property type="entry name" value="Invasin/intimin cell-adhesion fragments"/>
    <property type="match status" value="1"/>
</dbReference>
<dbReference type="PROSITE" id="PS00138">
    <property type="entry name" value="SUBTILASE_SER"/>
    <property type="match status" value="1"/>
</dbReference>
<dbReference type="PRINTS" id="PR00723">
    <property type="entry name" value="SUBTILISIN"/>
</dbReference>
<dbReference type="NCBIfam" id="TIGR01451">
    <property type="entry name" value="B_ant_repeat"/>
    <property type="match status" value="1"/>
</dbReference>